<dbReference type="SUPFAM" id="SSF111347">
    <property type="entry name" value="Rap/Ran-GAP"/>
    <property type="match status" value="1"/>
</dbReference>
<dbReference type="PROSITE" id="PS50085">
    <property type="entry name" value="RAPGAP"/>
    <property type="match status" value="1"/>
</dbReference>
<keyword evidence="4" id="KW-1185">Reference proteome</keyword>
<sequence length="588" mass="66432">MLNYMIVENLVNGLSGGEMTRRPCLEALSIAIYRVPEEVSKFSSLIIEKLSSLATNPLSSLQIVEYLLIAGYTPRIHVGVFRDIDYRRVFGIPLMYIQQRSRADADTITTLDGKESYSLAQHVYRTSFTIFYVWIGSMKLADRARFAPFISNGLREANNGQEMNQSSKICLDWLEQYTYATVDPFPWSDFMYSSIALPGCRGEKRVRSWDKRKRLEMENSTAFKAWKMGNTIILAHVIKEPVGWARLVFYRPSSRVELYCHVEGLRYCDSVENSPETFEYHSSNVSESTGLGGTQSEAHGNVFALDQSNPSGTAAMGMQPMLIPSIFSDSIIPQTSSLPTYPNFEKLKRTLFDLGNTPVIDPHRVGILYVGPGQTTEDEILANVHGSLTYSQFVSRIGQLVDLSAPYNFYARGLDPRRHGRYTRAWVDDISSINFHIATMMPNTKDNIAKKAVIGNDSVKIIWNDGGRPYEFSTFRSQFNLINIVVEPQSSALTAPCRAGIVGFLRVTLQTAPGMPRLTPIGDFKNVRLDYLPDMLRHCTLLASLFCESWMSTGMDGPTRNPLETNWRSRLACIERSERYLEKETETD</sequence>
<reference evidence="3 4" key="1">
    <citation type="submission" date="2014-04" db="EMBL/GenBank/DDBJ databases">
        <authorList>
            <consortium name="DOE Joint Genome Institute"/>
            <person name="Kuo A."/>
            <person name="Zuccaro A."/>
            <person name="Kohler A."/>
            <person name="Nagy L.G."/>
            <person name="Floudas D."/>
            <person name="Copeland A."/>
            <person name="Barry K.W."/>
            <person name="Cichocki N."/>
            <person name="Veneault-Fourrey C."/>
            <person name="LaButti K."/>
            <person name="Lindquist E.A."/>
            <person name="Lipzen A."/>
            <person name="Lundell T."/>
            <person name="Morin E."/>
            <person name="Murat C."/>
            <person name="Sun H."/>
            <person name="Tunlid A."/>
            <person name="Henrissat B."/>
            <person name="Grigoriev I.V."/>
            <person name="Hibbett D.S."/>
            <person name="Martin F."/>
            <person name="Nordberg H.P."/>
            <person name="Cantor M.N."/>
            <person name="Hua S.X."/>
        </authorList>
    </citation>
    <scope>NUCLEOTIDE SEQUENCE [LARGE SCALE GENOMIC DNA]</scope>
    <source>
        <strain evidence="3 4">MAFF 305830</strain>
    </source>
</reference>
<dbReference type="GO" id="GO:0005737">
    <property type="term" value="C:cytoplasm"/>
    <property type="evidence" value="ECO:0007669"/>
    <property type="project" value="TreeGrafter"/>
</dbReference>
<dbReference type="InterPro" id="IPR000331">
    <property type="entry name" value="Rap/Ran_GAP_dom"/>
</dbReference>
<evidence type="ECO:0000259" key="2">
    <source>
        <dbReference type="PROSITE" id="PS50085"/>
    </source>
</evidence>
<dbReference type="InterPro" id="IPR035974">
    <property type="entry name" value="Rap/Ran-GAP_sf"/>
</dbReference>
<dbReference type="PANTHER" id="PTHR10063:SF0">
    <property type="entry name" value="TUBERIN"/>
    <property type="match status" value="1"/>
</dbReference>
<feature type="domain" description="Rap-GAP" evidence="2">
    <location>
        <begin position="351"/>
        <end position="577"/>
    </location>
</feature>
<dbReference type="GO" id="GO:0051056">
    <property type="term" value="P:regulation of small GTPase mediated signal transduction"/>
    <property type="evidence" value="ECO:0007669"/>
    <property type="project" value="InterPro"/>
</dbReference>
<evidence type="ECO:0000313" key="4">
    <source>
        <dbReference type="Proteomes" id="UP000054097"/>
    </source>
</evidence>
<dbReference type="EMBL" id="KN824370">
    <property type="protein sequence ID" value="KIM21859.1"/>
    <property type="molecule type" value="Genomic_DNA"/>
</dbReference>
<dbReference type="Gene3D" id="3.40.50.11210">
    <property type="entry name" value="Rap/Ran-GAP"/>
    <property type="match status" value="1"/>
</dbReference>
<accession>A0A0C3AP56</accession>
<dbReference type="Pfam" id="PF02145">
    <property type="entry name" value="Rap_GAP"/>
    <property type="match status" value="1"/>
</dbReference>
<name>A0A0C3AP56_SERVB</name>
<dbReference type="InterPro" id="IPR027107">
    <property type="entry name" value="Tuberin/Ral-act_asu"/>
</dbReference>
<protein>
    <recommendedName>
        <fullName evidence="2">Rap-GAP domain-containing protein</fullName>
    </recommendedName>
</protein>
<dbReference type="GO" id="GO:0005634">
    <property type="term" value="C:nucleus"/>
    <property type="evidence" value="ECO:0007669"/>
    <property type="project" value="InterPro"/>
</dbReference>
<dbReference type="STRING" id="933852.A0A0C3AP56"/>
<evidence type="ECO:0000256" key="1">
    <source>
        <dbReference type="ARBA" id="ARBA00022468"/>
    </source>
</evidence>
<organism evidence="3 4">
    <name type="scientific">Serendipita vermifera MAFF 305830</name>
    <dbReference type="NCBI Taxonomy" id="933852"/>
    <lineage>
        <taxon>Eukaryota</taxon>
        <taxon>Fungi</taxon>
        <taxon>Dikarya</taxon>
        <taxon>Basidiomycota</taxon>
        <taxon>Agaricomycotina</taxon>
        <taxon>Agaricomycetes</taxon>
        <taxon>Sebacinales</taxon>
        <taxon>Serendipitaceae</taxon>
        <taxon>Serendipita</taxon>
    </lineage>
</organism>
<dbReference type="HOGENOM" id="CLU_030591_0_0_1"/>
<gene>
    <name evidence="3" type="ORF">M408DRAFT_300360</name>
</gene>
<keyword evidence="1" id="KW-0343">GTPase activation</keyword>
<dbReference type="AlphaFoldDB" id="A0A0C3AP56"/>
<dbReference type="GO" id="GO:0005096">
    <property type="term" value="F:GTPase activator activity"/>
    <property type="evidence" value="ECO:0007669"/>
    <property type="project" value="UniProtKB-KW"/>
</dbReference>
<proteinExistence type="predicted"/>
<evidence type="ECO:0000313" key="3">
    <source>
        <dbReference type="EMBL" id="KIM21859.1"/>
    </source>
</evidence>
<dbReference type="PANTHER" id="PTHR10063">
    <property type="entry name" value="TUBERIN"/>
    <property type="match status" value="1"/>
</dbReference>
<reference evidence="4" key="2">
    <citation type="submission" date="2015-01" db="EMBL/GenBank/DDBJ databases">
        <title>Evolutionary Origins and Diversification of the Mycorrhizal Mutualists.</title>
        <authorList>
            <consortium name="DOE Joint Genome Institute"/>
            <consortium name="Mycorrhizal Genomics Consortium"/>
            <person name="Kohler A."/>
            <person name="Kuo A."/>
            <person name="Nagy L.G."/>
            <person name="Floudas D."/>
            <person name="Copeland A."/>
            <person name="Barry K.W."/>
            <person name="Cichocki N."/>
            <person name="Veneault-Fourrey C."/>
            <person name="LaButti K."/>
            <person name="Lindquist E.A."/>
            <person name="Lipzen A."/>
            <person name="Lundell T."/>
            <person name="Morin E."/>
            <person name="Murat C."/>
            <person name="Riley R."/>
            <person name="Ohm R."/>
            <person name="Sun H."/>
            <person name="Tunlid A."/>
            <person name="Henrissat B."/>
            <person name="Grigoriev I.V."/>
            <person name="Hibbett D.S."/>
            <person name="Martin F."/>
        </authorList>
    </citation>
    <scope>NUCLEOTIDE SEQUENCE [LARGE SCALE GENOMIC DNA]</scope>
    <source>
        <strain evidence="4">MAFF 305830</strain>
    </source>
</reference>
<dbReference type="Proteomes" id="UP000054097">
    <property type="component" value="Unassembled WGS sequence"/>
</dbReference>
<dbReference type="OrthoDB" id="19311at2759"/>